<feature type="domain" description="Protein kinase" evidence="13">
    <location>
        <begin position="997"/>
        <end position="1293"/>
    </location>
</feature>
<feature type="binding site" evidence="11">
    <location>
        <position position="1026"/>
    </location>
    <ligand>
        <name>ATP</name>
        <dbReference type="ChEBI" id="CHEBI:30616"/>
    </ligand>
</feature>
<dbReference type="GO" id="GO:0004674">
    <property type="term" value="F:protein serine/threonine kinase activity"/>
    <property type="evidence" value="ECO:0007669"/>
    <property type="project" value="UniProtKB-KW"/>
</dbReference>
<reference evidence="15" key="4">
    <citation type="journal article" date="2015" name="G3 (Bethesda)">
        <title>Genome sequences of three phytopathogenic species of the Magnaporthaceae family of fungi.</title>
        <authorList>
            <person name="Okagaki L.H."/>
            <person name="Nunes C.C."/>
            <person name="Sailsbery J."/>
            <person name="Clay B."/>
            <person name="Brown D."/>
            <person name="John T."/>
            <person name="Oh Y."/>
            <person name="Young N."/>
            <person name="Fitzgerald M."/>
            <person name="Haas B.J."/>
            <person name="Zeng Q."/>
            <person name="Young S."/>
            <person name="Adiconis X."/>
            <person name="Fan L."/>
            <person name="Levin J.Z."/>
            <person name="Mitchell T.K."/>
            <person name="Okubara P.A."/>
            <person name="Farman M.L."/>
            <person name="Kohn L.M."/>
            <person name="Birren B."/>
            <person name="Ma L.-J."/>
            <person name="Dean R.A."/>
        </authorList>
    </citation>
    <scope>NUCLEOTIDE SEQUENCE</scope>
    <source>
        <strain evidence="15">ATCC 64411 / 73-15</strain>
    </source>
</reference>
<feature type="compositionally biased region" description="Low complexity" evidence="12">
    <location>
        <begin position="640"/>
        <end position="654"/>
    </location>
</feature>
<feature type="compositionally biased region" description="Polar residues" evidence="12">
    <location>
        <begin position="501"/>
        <end position="511"/>
    </location>
</feature>
<organism evidence="15 16">
    <name type="scientific">Magnaporthiopsis poae (strain ATCC 64411 / 73-15)</name>
    <name type="common">Kentucky bluegrass fungus</name>
    <name type="synonym">Magnaporthe poae</name>
    <dbReference type="NCBI Taxonomy" id="644358"/>
    <lineage>
        <taxon>Eukaryota</taxon>
        <taxon>Fungi</taxon>
        <taxon>Dikarya</taxon>
        <taxon>Ascomycota</taxon>
        <taxon>Pezizomycotina</taxon>
        <taxon>Sordariomycetes</taxon>
        <taxon>Sordariomycetidae</taxon>
        <taxon>Magnaporthales</taxon>
        <taxon>Magnaporthaceae</taxon>
        <taxon>Magnaporthiopsis</taxon>
    </lineage>
</organism>
<proteinExistence type="inferred from homology"/>
<dbReference type="EnsemblFungi" id="MAPG_05425T0">
    <property type="protein sequence ID" value="MAPG_05425T0"/>
    <property type="gene ID" value="MAPG_05425"/>
</dbReference>
<dbReference type="VEuPathDB" id="FungiDB:MAPG_05425"/>
<feature type="region of interest" description="Disordered" evidence="12">
    <location>
        <begin position="99"/>
        <end position="351"/>
    </location>
</feature>
<protein>
    <recommendedName>
        <fullName evidence="2">dual-specificity kinase</fullName>
        <ecNumber evidence="2">2.7.12.1</ecNumber>
    </recommendedName>
</protein>
<reference evidence="14" key="3">
    <citation type="submission" date="2011-03" db="EMBL/GenBank/DDBJ databases">
        <title>Annotation of Magnaporthe poae ATCC 64411.</title>
        <authorList>
            <person name="Ma L.-J."/>
            <person name="Dead R."/>
            <person name="Young S.K."/>
            <person name="Zeng Q."/>
            <person name="Gargeya S."/>
            <person name="Fitzgerald M."/>
            <person name="Haas B."/>
            <person name="Abouelleil A."/>
            <person name="Alvarado L."/>
            <person name="Arachchi H.M."/>
            <person name="Berlin A."/>
            <person name="Brown A."/>
            <person name="Chapman S.B."/>
            <person name="Chen Z."/>
            <person name="Dunbar C."/>
            <person name="Freedman E."/>
            <person name="Gearin G."/>
            <person name="Gellesch M."/>
            <person name="Goldberg J."/>
            <person name="Griggs A."/>
            <person name="Gujja S."/>
            <person name="Heiman D."/>
            <person name="Howarth C."/>
            <person name="Larson L."/>
            <person name="Lui A."/>
            <person name="MacDonald P.J.P."/>
            <person name="Mehta T."/>
            <person name="Montmayeur A."/>
            <person name="Murphy C."/>
            <person name="Neiman D."/>
            <person name="Pearson M."/>
            <person name="Priest M."/>
            <person name="Roberts A."/>
            <person name="Saif S."/>
            <person name="Shea T."/>
            <person name="Shenoy N."/>
            <person name="Sisk P."/>
            <person name="Stolte C."/>
            <person name="Sykes S."/>
            <person name="Yandava C."/>
            <person name="Wortman J."/>
            <person name="Nusbaum C."/>
            <person name="Birren B."/>
        </authorList>
    </citation>
    <scope>NUCLEOTIDE SEQUENCE</scope>
    <source>
        <strain evidence="14">ATCC 64411</strain>
    </source>
</reference>
<dbReference type="GO" id="GO:0005524">
    <property type="term" value="F:ATP binding"/>
    <property type="evidence" value="ECO:0007669"/>
    <property type="project" value="UniProtKB-UniRule"/>
</dbReference>
<feature type="compositionally biased region" description="Low complexity" evidence="12">
    <location>
        <begin position="163"/>
        <end position="193"/>
    </location>
</feature>
<dbReference type="Proteomes" id="UP000011715">
    <property type="component" value="Unassembled WGS sequence"/>
</dbReference>
<feature type="compositionally biased region" description="Low complexity" evidence="12">
    <location>
        <begin position="380"/>
        <end position="403"/>
    </location>
</feature>
<dbReference type="GO" id="GO:0005737">
    <property type="term" value="C:cytoplasm"/>
    <property type="evidence" value="ECO:0007669"/>
    <property type="project" value="TreeGrafter"/>
</dbReference>
<reference evidence="16" key="2">
    <citation type="submission" date="2010-05" db="EMBL/GenBank/DDBJ databases">
        <title>The genome sequence of Magnaporthe poae strain ATCC 64411.</title>
        <authorList>
            <person name="Ma L.-J."/>
            <person name="Dead R."/>
            <person name="Young S."/>
            <person name="Zeng Q."/>
            <person name="Koehrsen M."/>
            <person name="Alvarado L."/>
            <person name="Berlin A."/>
            <person name="Chapman S.B."/>
            <person name="Chen Z."/>
            <person name="Freedman E."/>
            <person name="Gellesch M."/>
            <person name="Goldberg J."/>
            <person name="Griggs A."/>
            <person name="Gujja S."/>
            <person name="Heilman E.R."/>
            <person name="Heiman D."/>
            <person name="Hepburn T."/>
            <person name="Howarth C."/>
            <person name="Jen D."/>
            <person name="Larson L."/>
            <person name="Mehta T."/>
            <person name="Neiman D."/>
            <person name="Pearson M."/>
            <person name="Roberts A."/>
            <person name="Saif S."/>
            <person name="Shea T."/>
            <person name="Shenoy N."/>
            <person name="Sisk P."/>
            <person name="Stolte C."/>
            <person name="Sykes S."/>
            <person name="Walk T."/>
            <person name="White J."/>
            <person name="Yandava C."/>
            <person name="Haas B."/>
            <person name="Nusbaum C."/>
            <person name="Birren B."/>
        </authorList>
    </citation>
    <scope>NUCLEOTIDE SEQUENCE [LARGE SCALE GENOMIC DNA]</scope>
    <source>
        <strain evidence="16">ATCC 64411 / 73-15</strain>
    </source>
</reference>
<dbReference type="EMBL" id="GL876969">
    <property type="protein sequence ID" value="KLU86411.1"/>
    <property type="molecule type" value="Genomic_DNA"/>
</dbReference>
<evidence type="ECO:0000256" key="1">
    <source>
        <dbReference type="ARBA" id="ARBA00008867"/>
    </source>
</evidence>
<evidence type="ECO:0000256" key="2">
    <source>
        <dbReference type="ARBA" id="ARBA00013203"/>
    </source>
</evidence>
<keyword evidence="4" id="KW-0808">Transferase</keyword>
<feature type="compositionally biased region" description="Polar residues" evidence="12">
    <location>
        <begin position="1"/>
        <end position="10"/>
    </location>
</feature>
<feature type="compositionally biased region" description="Basic and acidic residues" evidence="12">
    <location>
        <begin position="767"/>
        <end position="776"/>
    </location>
</feature>
<dbReference type="EMBL" id="ADBL01001291">
    <property type="status" value="NOT_ANNOTATED_CDS"/>
    <property type="molecule type" value="Genomic_DNA"/>
</dbReference>
<feature type="compositionally biased region" description="Low complexity" evidence="12">
    <location>
        <begin position="134"/>
        <end position="153"/>
    </location>
</feature>
<dbReference type="GO" id="GO:0005856">
    <property type="term" value="C:cytoskeleton"/>
    <property type="evidence" value="ECO:0007669"/>
    <property type="project" value="TreeGrafter"/>
</dbReference>
<evidence type="ECO:0000259" key="13">
    <source>
        <dbReference type="PROSITE" id="PS50011"/>
    </source>
</evidence>
<feature type="region of interest" description="Disordered" evidence="12">
    <location>
        <begin position="1"/>
        <end position="75"/>
    </location>
</feature>
<dbReference type="OrthoDB" id="9332038at2759"/>
<dbReference type="GO" id="GO:0051094">
    <property type="term" value="P:positive regulation of developmental process"/>
    <property type="evidence" value="ECO:0007669"/>
    <property type="project" value="UniProtKB-ARBA"/>
</dbReference>
<feature type="compositionally biased region" description="Polar residues" evidence="12">
    <location>
        <begin position="664"/>
        <end position="674"/>
    </location>
</feature>
<evidence type="ECO:0000256" key="12">
    <source>
        <dbReference type="SAM" id="MobiDB-lite"/>
    </source>
</evidence>
<reference evidence="14" key="1">
    <citation type="submission" date="2010-05" db="EMBL/GenBank/DDBJ databases">
        <title>The Genome Sequence of Magnaporthe poae strain ATCC 64411.</title>
        <authorList>
            <consortium name="The Broad Institute Genome Sequencing Platform"/>
            <consortium name="Broad Institute Genome Sequencing Center for Infectious Disease"/>
            <person name="Ma L.-J."/>
            <person name="Dead R."/>
            <person name="Young S."/>
            <person name="Zeng Q."/>
            <person name="Koehrsen M."/>
            <person name="Alvarado L."/>
            <person name="Berlin A."/>
            <person name="Chapman S.B."/>
            <person name="Chen Z."/>
            <person name="Freedman E."/>
            <person name="Gellesch M."/>
            <person name="Goldberg J."/>
            <person name="Griggs A."/>
            <person name="Gujja S."/>
            <person name="Heilman E.R."/>
            <person name="Heiman D."/>
            <person name="Hepburn T."/>
            <person name="Howarth C."/>
            <person name="Jen D."/>
            <person name="Larson L."/>
            <person name="Mehta T."/>
            <person name="Neiman D."/>
            <person name="Pearson M."/>
            <person name="Roberts A."/>
            <person name="Saif S."/>
            <person name="Shea T."/>
            <person name="Shenoy N."/>
            <person name="Sisk P."/>
            <person name="Stolte C."/>
            <person name="Sykes S."/>
            <person name="Walk T."/>
            <person name="White J."/>
            <person name="Yandava C."/>
            <person name="Haas B."/>
            <person name="Nusbaum C."/>
            <person name="Birren B."/>
        </authorList>
    </citation>
    <scope>NUCLEOTIDE SEQUENCE</scope>
    <source>
        <strain evidence="14">ATCC 64411</strain>
    </source>
</reference>
<evidence type="ECO:0000256" key="7">
    <source>
        <dbReference type="ARBA" id="ARBA00022840"/>
    </source>
</evidence>
<dbReference type="OMA" id="VNFDDFH"/>
<evidence type="ECO:0000256" key="4">
    <source>
        <dbReference type="ARBA" id="ARBA00022679"/>
    </source>
</evidence>
<accession>A0A0C4DZD0</accession>
<evidence type="ECO:0000313" key="15">
    <source>
        <dbReference type="EnsemblFungi" id="MAPG_05425T0"/>
    </source>
</evidence>
<reference evidence="15" key="5">
    <citation type="submission" date="2015-06" db="UniProtKB">
        <authorList>
            <consortium name="EnsemblFungi"/>
        </authorList>
    </citation>
    <scope>IDENTIFICATION</scope>
    <source>
        <strain evidence="15">ATCC 64411</strain>
    </source>
</reference>
<keyword evidence="7 11" id="KW-0067">ATP-binding</keyword>
<dbReference type="SMART" id="SM00220">
    <property type="entry name" value="S_TKc"/>
    <property type="match status" value="1"/>
</dbReference>
<comment type="catalytic activity">
    <reaction evidence="8">
        <text>L-seryl-[protein] + ATP = O-phospho-L-seryl-[protein] + ADP + H(+)</text>
        <dbReference type="Rhea" id="RHEA:17989"/>
        <dbReference type="Rhea" id="RHEA-COMP:9863"/>
        <dbReference type="Rhea" id="RHEA-COMP:11604"/>
        <dbReference type="ChEBI" id="CHEBI:15378"/>
        <dbReference type="ChEBI" id="CHEBI:29999"/>
        <dbReference type="ChEBI" id="CHEBI:30616"/>
        <dbReference type="ChEBI" id="CHEBI:83421"/>
        <dbReference type="ChEBI" id="CHEBI:456216"/>
        <dbReference type="EC" id="2.7.12.1"/>
    </reaction>
</comment>
<feature type="compositionally biased region" description="Polar residues" evidence="12">
    <location>
        <begin position="690"/>
        <end position="711"/>
    </location>
</feature>
<comment type="similarity">
    <text evidence="1">Belongs to the protein kinase superfamily. CMGC Ser/Thr protein kinase family. MNB/DYRK subfamily.</text>
</comment>
<dbReference type="InterPro" id="IPR011009">
    <property type="entry name" value="Kinase-like_dom_sf"/>
</dbReference>
<gene>
    <name evidence="14" type="ORF">MAPG_05425</name>
</gene>
<dbReference type="InterPro" id="IPR008271">
    <property type="entry name" value="Ser/Thr_kinase_AS"/>
</dbReference>
<dbReference type="STRING" id="644358.A0A0C4DZD0"/>
<sequence>MVQDSSTSASLRLVDLFPTRNSGSTRPAEKGSHRRAPSDGQMLSASSSNNHSLFSFGRNGAAAQPPTDVTDKTPASFDFLPQVNFDDLHSSLESDFKLTQFPSPTGQGFILDDQGTGDKMPPEKSSVANGGPATSVQSQTQTQTQPQTQQSSVRPARSGSILRRPSTSSRTAAAATNGTGPSIADAPTAPAAMRARRQSHYPPVSNTNIGKPPRKSVGPGILDTDYGMRNAPRRRPSVASNAETTRPIPDSSRSSIDGGSRLVFGEPTRGLSTSRASKAKSVGPPPRVSQSTLNADDSSFLGSDQAKSATGMPRSPRPNGAGSAKRASAMPGAGHATGLGARTISPTDTRRMKRMSTKGLVPGGTPQVTVVQSPMVPDIRAVSRSPSSAPRKTSTPSSSRTTPDPNRKSYSSGLSVASAASFNTVRTSTGSIQRGMIQSGGSRLPAPKSLSIHNPPSHDDEEDVPPVPAIPKAFESPKEPPAEVSFLEKRKSNLAFDASSIHSTSTGSLTGYPTLEPQVRVQRKTSTRKPSNQNITLDLDKKGNVAQPRKSAQPLSLPPITLGPLSGPTAAKIAALQEQGSSTQNLNVDSPPPVRQSSKTPTTPMTASKSSFFSRHRADKSEVASLRSSSSIHRLRDSPSHTVATSSTESVSAAINIRQPPQKPTVSPFLSSSLPKGGADGSGFLKRSKTGSSFISSSDMGTGTTIAQQRPSGPRAPVVVKPRPPKSPPPLSSPEEPPTPGSMSSLRRKLSLSWKRSTSKASGSHAAVDKVSDRQESMPPPRLPKSSTTSQLASKPPSPSSLAKPNGATTTYLDTRRRKSSASSLNIIVAQDRARNDVWNGSGKKDLTGQLIAERQPLSHSASVMHKILKPKVAAQAQRHHDGWTADLDKDDMIAEEEMRKFGSRRKETELAAKTLDALRKRASPKERVSPQDAIRIAMLNIYERGEIVDYSDIYFCGTQNAAKVVGDLKSSIPNFGYDDERGDYTIVPGDHLAYRYEIIDVLGKGSFGQVVRCIDHKTGVLVAVKIIRNKKRFHQQALVEVNILQKLREWDPKNRHSMVNFTQSFYFRGHLCISTELLDMNLYEFIKANAFRGFSLKLIRRFTKQMLSSLNLLKQHRVIHCDLKPENILLHHPMHSEIKVIDFGSSCFENEKVYTYIQSRFYRSPEVILGMTYGMPIDMWSVGCILAELYTGVPIFPGENEQEQLACIMEVFGPPEKHLIEKSTRKKLFFDSMGKPRLTVSSKGRRRRPSSKTLQQVLKCDDEPFLDFLARCLRWDPDRRLKPEEAIRHEFITGVKASMPAPRIAPSRDGSPMKRHNTISVPRPLPEPPGAGLKGGLGPRARDLIGASPHKAASVSGGGRRVSNMSNASTISATAKRVSTGTGSLMGTSNLPRAAGRSTSAKQDLAAAGATAAMNRRV</sequence>
<dbReference type="PROSITE" id="PS00108">
    <property type="entry name" value="PROTEIN_KINASE_ST"/>
    <property type="match status" value="1"/>
</dbReference>
<dbReference type="PANTHER" id="PTHR24058">
    <property type="entry name" value="DUAL SPECIFICITY PROTEIN KINASE"/>
    <property type="match status" value="1"/>
</dbReference>
<feature type="compositionally biased region" description="Polar residues" evidence="12">
    <location>
        <begin position="408"/>
        <end position="432"/>
    </location>
</feature>
<feature type="compositionally biased region" description="Polar residues" evidence="12">
    <location>
        <begin position="1364"/>
        <end position="1403"/>
    </location>
</feature>
<dbReference type="Gene3D" id="3.30.200.20">
    <property type="entry name" value="Phosphorylase Kinase, domain 1"/>
    <property type="match status" value="1"/>
</dbReference>
<evidence type="ECO:0000256" key="10">
    <source>
        <dbReference type="ARBA" id="ARBA00051680"/>
    </source>
</evidence>
<evidence type="ECO:0000256" key="5">
    <source>
        <dbReference type="ARBA" id="ARBA00022741"/>
    </source>
</evidence>
<dbReference type="eggNOG" id="KOG0667">
    <property type="taxonomic scope" value="Eukaryota"/>
</dbReference>
<dbReference type="FunFam" id="1.10.510.10:FF:000112">
    <property type="entry name" value="Putative dual specificity tyrosine-phosphorylation-regulated kinase 2"/>
    <property type="match status" value="1"/>
</dbReference>
<dbReference type="InterPro" id="IPR042521">
    <property type="entry name" value="DYRK"/>
</dbReference>
<feature type="compositionally biased region" description="Low complexity" evidence="12">
    <location>
        <begin position="244"/>
        <end position="260"/>
    </location>
</feature>
<dbReference type="CDD" id="cd14210">
    <property type="entry name" value="PKc_DYRK"/>
    <property type="match status" value="1"/>
</dbReference>
<evidence type="ECO:0000256" key="3">
    <source>
        <dbReference type="ARBA" id="ARBA00022527"/>
    </source>
</evidence>
<dbReference type="InterPro" id="IPR000719">
    <property type="entry name" value="Prot_kinase_dom"/>
</dbReference>
<keyword evidence="6 14" id="KW-0418">Kinase</keyword>
<comment type="catalytic activity">
    <reaction evidence="10">
        <text>L-tyrosyl-[protein] + ATP = O-phospho-L-tyrosyl-[protein] + ADP + H(+)</text>
        <dbReference type="Rhea" id="RHEA:10596"/>
        <dbReference type="Rhea" id="RHEA-COMP:10136"/>
        <dbReference type="Rhea" id="RHEA-COMP:20101"/>
        <dbReference type="ChEBI" id="CHEBI:15378"/>
        <dbReference type="ChEBI" id="CHEBI:30616"/>
        <dbReference type="ChEBI" id="CHEBI:46858"/>
        <dbReference type="ChEBI" id="CHEBI:61978"/>
        <dbReference type="ChEBI" id="CHEBI:456216"/>
        <dbReference type="EC" id="2.7.12.1"/>
    </reaction>
</comment>
<feature type="compositionally biased region" description="Pro residues" evidence="12">
    <location>
        <begin position="725"/>
        <end position="740"/>
    </location>
</feature>
<feature type="region of interest" description="Disordered" evidence="12">
    <location>
        <begin position="1349"/>
        <end position="1419"/>
    </location>
</feature>
<dbReference type="GO" id="GO:0004712">
    <property type="term" value="F:protein serine/threonine/tyrosine kinase activity"/>
    <property type="evidence" value="ECO:0007669"/>
    <property type="project" value="UniProtKB-EC"/>
</dbReference>
<evidence type="ECO:0000313" key="14">
    <source>
        <dbReference type="EMBL" id="KLU86411.1"/>
    </source>
</evidence>
<feature type="compositionally biased region" description="Low complexity" evidence="12">
    <location>
        <begin position="1407"/>
        <end position="1419"/>
    </location>
</feature>
<dbReference type="SUPFAM" id="SSF56112">
    <property type="entry name" value="Protein kinase-like (PK-like)"/>
    <property type="match status" value="1"/>
</dbReference>
<feature type="compositionally biased region" description="Low complexity" evidence="12">
    <location>
        <begin position="792"/>
        <end position="805"/>
    </location>
</feature>
<feature type="compositionally biased region" description="Polar residues" evidence="12">
    <location>
        <begin position="578"/>
        <end position="588"/>
    </location>
</feature>
<dbReference type="InterPro" id="IPR017441">
    <property type="entry name" value="Protein_kinase_ATP_BS"/>
</dbReference>
<dbReference type="EC" id="2.7.12.1" evidence="2"/>
<feature type="compositionally biased region" description="Low complexity" evidence="12">
    <location>
        <begin position="43"/>
        <end position="56"/>
    </location>
</feature>
<evidence type="ECO:0000256" key="9">
    <source>
        <dbReference type="ARBA" id="ARBA00049308"/>
    </source>
</evidence>
<dbReference type="Pfam" id="PF00069">
    <property type="entry name" value="Pkinase"/>
    <property type="match status" value="1"/>
</dbReference>
<keyword evidence="16" id="KW-1185">Reference proteome</keyword>
<dbReference type="Gene3D" id="1.10.510.10">
    <property type="entry name" value="Transferase(Phosphotransferase) domain 1"/>
    <property type="match status" value="1"/>
</dbReference>
<dbReference type="PANTHER" id="PTHR24058:SF22">
    <property type="entry name" value="DUAL SPECIFICITY TYROSINE-PHOSPHORYLATION-REGULATED KINASE 4"/>
    <property type="match status" value="1"/>
</dbReference>
<comment type="catalytic activity">
    <reaction evidence="9">
        <text>L-threonyl-[protein] + ATP = O-phospho-L-threonyl-[protein] + ADP + H(+)</text>
        <dbReference type="Rhea" id="RHEA:46608"/>
        <dbReference type="Rhea" id="RHEA-COMP:11060"/>
        <dbReference type="Rhea" id="RHEA-COMP:11605"/>
        <dbReference type="ChEBI" id="CHEBI:15378"/>
        <dbReference type="ChEBI" id="CHEBI:30013"/>
        <dbReference type="ChEBI" id="CHEBI:30616"/>
        <dbReference type="ChEBI" id="CHEBI:61977"/>
        <dbReference type="ChEBI" id="CHEBI:456216"/>
        <dbReference type="EC" id="2.7.12.1"/>
    </reaction>
</comment>
<evidence type="ECO:0000313" key="16">
    <source>
        <dbReference type="Proteomes" id="UP000011715"/>
    </source>
</evidence>
<evidence type="ECO:0000256" key="11">
    <source>
        <dbReference type="PROSITE-ProRule" id="PRU10141"/>
    </source>
</evidence>
<dbReference type="PROSITE" id="PS50011">
    <property type="entry name" value="PROTEIN_KINASE_DOM"/>
    <property type="match status" value="1"/>
</dbReference>
<feature type="compositionally biased region" description="Low complexity" evidence="12">
    <location>
        <begin position="741"/>
        <end position="760"/>
    </location>
</feature>
<dbReference type="Gene3D" id="3.30.10.30">
    <property type="entry name" value="DYRK"/>
    <property type="match status" value="1"/>
</dbReference>
<keyword evidence="5 11" id="KW-0547">Nucleotide-binding</keyword>
<feature type="compositionally biased region" description="Polar residues" evidence="12">
    <location>
        <begin position="595"/>
        <end position="613"/>
    </location>
</feature>
<feature type="region of interest" description="Disordered" evidence="12">
    <location>
        <begin position="501"/>
        <end position="821"/>
    </location>
</feature>
<feature type="region of interest" description="Disordered" evidence="12">
    <location>
        <begin position="380"/>
        <end position="486"/>
    </location>
</feature>
<feature type="compositionally biased region" description="Basic and acidic residues" evidence="12">
    <location>
        <begin position="475"/>
        <end position="486"/>
    </location>
</feature>
<name>A0A0C4DZD0_MAGP6</name>
<feature type="compositionally biased region" description="Polar residues" evidence="12">
    <location>
        <begin position="288"/>
        <end position="308"/>
    </location>
</feature>
<dbReference type="PROSITE" id="PS00107">
    <property type="entry name" value="PROTEIN_KINASE_ATP"/>
    <property type="match status" value="1"/>
</dbReference>
<keyword evidence="3" id="KW-0723">Serine/threonine-protein kinase</keyword>
<evidence type="ECO:0000256" key="6">
    <source>
        <dbReference type="ARBA" id="ARBA00022777"/>
    </source>
</evidence>
<evidence type="ECO:0000256" key="8">
    <source>
        <dbReference type="ARBA" id="ARBA00049003"/>
    </source>
</evidence>
<dbReference type="InterPro" id="IPR050494">
    <property type="entry name" value="Ser_Thr_dual-spec_kinase"/>
</dbReference>